<keyword evidence="6 8" id="KW-1133">Transmembrane helix</keyword>
<feature type="transmembrane region" description="Helical" evidence="8">
    <location>
        <begin position="129"/>
        <end position="147"/>
    </location>
</feature>
<dbReference type="EMBL" id="HBGK01029995">
    <property type="protein sequence ID" value="CAD9288328.1"/>
    <property type="molecule type" value="Transcribed_RNA"/>
</dbReference>
<accession>A0A7S1V739</accession>
<dbReference type="Pfam" id="PF06417">
    <property type="entry name" value="EMC4"/>
    <property type="match status" value="1"/>
</dbReference>
<evidence type="ECO:0000313" key="9">
    <source>
        <dbReference type="EMBL" id="CAD9288328.1"/>
    </source>
</evidence>
<keyword evidence="7 8" id="KW-0472">Membrane</keyword>
<dbReference type="AlphaFoldDB" id="A0A7S1V739"/>
<dbReference type="GO" id="GO:0005789">
    <property type="term" value="C:endoplasmic reticulum membrane"/>
    <property type="evidence" value="ECO:0007669"/>
    <property type="project" value="UniProtKB-SubCell"/>
</dbReference>
<evidence type="ECO:0000256" key="2">
    <source>
        <dbReference type="ARBA" id="ARBA00007715"/>
    </source>
</evidence>
<dbReference type="InterPro" id="IPR009445">
    <property type="entry name" value="TMEM85/Emc4"/>
</dbReference>
<keyword evidence="5" id="KW-0256">Endoplasmic reticulum</keyword>
<sequence length="184" mass="19970">MVKARKPFKVDLVLREEHQGYDTIHKCPSVLGMKDIQTLEKSGAASGSNTAISQAQKDALAAKKKAKAMSIAVKPGQQIAMNAFMMYMSGKTLNIFSISITAQAILNPIGNLVGLERTFASLEGVDLQLAKLAFVALNLVWLGIGLYKMASMRLLPTTSADWTGQIVWKEMMEASSIPPQAWSP</sequence>
<proteinExistence type="inferred from homology"/>
<keyword evidence="4 8" id="KW-0812">Transmembrane</keyword>
<evidence type="ECO:0000256" key="6">
    <source>
        <dbReference type="ARBA" id="ARBA00022989"/>
    </source>
</evidence>
<feature type="transmembrane region" description="Helical" evidence="8">
    <location>
        <begin position="92"/>
        <end position="109"/>
    </location>
</feature>
<organism evidence="9">
    <name type="scientific">Grammatophora oceanica</name>
    <dbReference type="NCBI Taxonomy" id="210454"/>
    <lineage>
        <taxon>Eukaryota</taxon>
        <taxon>Sar</taxon>
        <taxon>Stramenopiles</taxon>
        <taxon>Ochrophyta</taxon>
        <taxon>Bacillariophyta</taxon>
        <taxon>Fragilariophyceae</taxon>
        <taxon>Fragilariophycidae</taxon>
        <taxon>Rhabdonematales</taxon>
        <taxon>Grammatophoraceae</taxon>
        <taxon>Grammatophora</taxon>
    </lineage>
</organism>
<protein>
    <recommendedName>
        <fullName evidence="3">ER membrane protein complex subunit 4</fullName>
    </recommendedName>
</protein>
<name>A0A7S1V739_9STRA</name>
<evidence type="ECO:0000256" key="5">
    <source>
        <dbReference type="ARBA" id="ARBA00022824"/>
    </source>
</evidence>
<comment type="similarity">
    <text evidence="2">Belongs to the EMC4 family.</text>
</comment>
<evidence type="ECO:0000256" key="4">
    <source>
        <dbReference type="ARBA" id="ARBA00022692"/>
    </source>
</evidence>
<evidence type="ECO:0000256" key="7">
    <source>
        <dbReference type="ARBA" id="ARBA00023136"/>
    </source>
</evidence>
<evidence type="ECO:0000256" key="3">
    <source>
        <dbReference type="ARBA" id="ARBA00020820"/>
    </source>
</evidence>
<comment type="subcellular location">
    <subcellularLocation>
        <location evidence="1">Endoplasmic reticulum membrane</location>
        <topology evidence="1">Multi-pass membrane protein</topology>
    </subcellularLocation>
</comment>
<gene>
    <name evidence="9" type="ORF">GOCE00092_LOCUS15647</name>
</gene>
<reference evidence="9" key="1">
    <citation type="submission" date="2021-01" db="EMBL/GenBank/DDBJ databases">
        <authorList>
            <person name="Corre E."/>
            <person name="Pelletier E."/>
            <person name="Niang G."/>
            <person name="Scheremetjew M."/>
            <person name="Finn R."/>
            <person name="Kale V."/>
            <person name="Holt S."/>
            <person name="Cochrane G."/>
            <person name="Meng A."/>
            <person name="Brown T."/>
            <person name="Cohen L."/>
        </authorList>
    </citation>
    <scope>NUCLEOTIDE SEQUENCE</scope>
    <source>
        <strain evidence="9">CCMP 410</strain>
    </source>
</reference>
<evidence type="ECO:0000256" key="1">
    <source>
        <dbReference type="ARBA" id="ARBA00004477"/>
    </source>
</evidence>
<dbReference type="PANTHER" id="PTHR19315">
    <property type="entry name" value="ER MEMBRANE PROTEIN COMPLEX SUBUNIT 4"/>
    <property type="match status" value="1"/>
</dbReference>
<evidence type="ECO:0000256" key="8">
    <source>
        <dbReference type="SAM" id="Phobius"/>
    </source>
</evidence>